<evidence type="ECO:0000259" key="5">
    <source>
        <dbReference type="PROSITE" id="PS50921"/>
    </source>
</evidence>
<dbReference type="RefSeq" id="WP_106186502.1">
    <property type="nucleotide sequence ID" value="NZ_PVTF01000002.1"/>
</dbReference>
<dbReference type="Pfam" id="PF13185">
    <property type="entry name" value="GAF_2"/>
    <property type="match status" value="1"/>
</dbReference>
<reference evidence="6 7" key="1">
    <citation type="submission" date="2018-03" db="EMBL/GenBank/DDBJ databases">
        <title>Genomic Encyclopedia of Archaeal and Bacterial Type Strains, Phase II (KMG-II): from individual species to whole genera.</title>
        <authorList>
            <person name="Goeker M."/>
        </authorList>
    </citation>
    <scope>NUCLEOTIDE SEQUENCE [LARGE SCALE GENOMIC DNA]</scope>
    <source>
        <strain evidence="6 7">DSM 44720</strain>
    </source>
</reference>
<sequence length="274" mass="29045">MADERDWDGAKERFVAEAREAAVENPTPSEDHSPPGSPLVRQFTTLTRSLLDASTVGEALERVVAAAVAVIPAVDVASVTMRAPDGAFHTPVQTDELALELDQVQYSSGEGPCVDAARMPGPALAYSDDLAVDPHWPVFGPAAAARGMGSLLSTTVLPNVKPPQLSGALNLYSRERHGFTSADRDTALLLATHATLALTATTALTNAELKAAELRKAIDSRDVIGQAKGILMHRRGITADEAFDILRRTSQNLNVKLADLAGTLASRHTEVDLP</sequence>
<gene>
    <name evidence="6" type="ORF">CLV43_102492</name>
</gene>
<keyword evidence="2" id="KW-0418">Kinase</keyword>
<comment type="caution">
    <text evidence="6">The sequence shown here is derived from an EMBL/GenBank/DDBJ whole genome shotgun (WGS) entry which is preliminary data.</text>
</comment>
<dbReference type="Gene3D" id="1.10.10.10">
    <property type="entry name" value="Winged helix-like DNA-binding domain superfamily/Winged helix DNA-binding domain"/>
    <property type="match status" value="1"/>
</dbReference>
<keyword evidence="1" id="KW-0808">Transferase</keyword>
<evidence type="ECO:0000313" key="7">
    <source>
        <dbReference type="Proteomes" id="UP000239494"/>
    </source>
</evidence>
<dbReference type="GO" id="GO:0003723">
    <property type="term" value="F:RNA binding"/>
    <property type="evidence" value="ECO:0007669"/>
    <property type="project" value="InterPro"/>
</dbReference>
<evidence type="ECO:0000313" key="6">
    <source>
        <dbReference type="EMBL" id="PRY44927.1"/>
    </source>
</evidence>
<dbReference type="SMART" id="SM01012">
    <property type="entry name" value="ANTAR"/>
    <property type="match status" value="1"/>
</dbReference>
<dbReference type="GO" id="GO:0016301">
    <property type="term" value="F:kinase activity"/>
    <property type="evidence" value="ECO:0007669"/>
    <property type="project" value="UniProtKB-KW"/>
</dbReference>
<accession>A0A2T0TGV5</accession>
<evidence type="ECO:0000256" key="1">
    <source>
        <dbReference type="ARBA" id="ARBA00022679"/>
    </source>
</evidence>
<dbReference type="InterPro" id="IPR036388">
    <property type="entry name" value="WH-like_DNA-bd_sf"/>
</dbReference>
<dbReference type="InterPro" id="IPR029016">
    <property type="entry name" value="GAF-like_dom_sf"/>
</dbReference>
<organism evidence="6 7">
    <name type="scientific">Umezawaea tangerina</name>
    <dbReference type="NCBI Taxonomy" id="84725"/>
    <lineage>
        <taxon>Bacteria</taxon>
        <taxon>Bacillati</taxon>
        <taxon>Actinomycetota</taxon>
        <taxon>Actinomycetes</taxon>
        <taxon>Pseudonocardiales</taxon>
        <taxon>Pseudonocardiaceae</taxon>
        <taxon>Umezawaea</taxon>
    </lineage>
</organism>
<dbReference type="InterPro" id="IPR012074">
    <property type="entry name" value="GAF_ANTAR"/>
</dbReference>
<proteinExistence type="predicted"/>
<dbReference type="Pfam" id="PF03861">
    <property type="entry name" value="ANTAR"/>
    <property type="match status" value="1"/>
</dbReference>
<keyword evidence="3" id="KW-0805">Transcription regulation</keyword>
<protein>
    <submittedName>
        <fullName evidence="6">GAF domain-containing protein</fullName>
    </submittedName>
</protein>
<keyword evidence="7" id="KW-1185">Reference proteome</keyword>
<dbReference type="InterPro" id="IPR005561">
    <property type="entry name" value="ANTAR"/>
</dbReference>
<dbReference type="SUPFAM" id="SSF52172">
    <property type="entry name" value="CheY-like"/>
    <property type="match status" value="1"/>
</dbReference>
<dbReference type="PROSITE" id="PS50921">
    <property type="entry name" value="ANTAR"/>
    <property type="match status" value="1"/>
</dbReference>
<dbReference type="SUPFAM" id="SSF55781">
    <property type="entry name" value="GAF domain-like"/>
    <property type="match status" value="1"/>
</dbReference>
<dbReference type="OrthoDB" id="4629915at2"/>
<name>A0A2T0TGV5_9PSEU</name>
<feature type="domain" description="ANTAR" evidence="5">
    <location>
        <begin position="204"/>
        <end position="265"/>
    </location>
</feature>
<evidence type="ECO:0000256" key="3">
    <source>
        <dbReference type="ARBA" id="ARBA00023015"/>
    </source>
</evidence>
<dbReference type="PIRSF" id="PIRSF036625">
    <property type="entry name" value="GAF_ANTAR"/>
    <property type="match status" value="1"/>
</dbReference>
<dbReference type="Gene3D" id="3.30.450.40">
    <property type="match status" value="1"/>
</dbReference>
<dbReference type="Proteomes" id="UP000239494">
    <property type="component" value="Unassembled WGS sequence"/>
</dbReference>
<evidence type="ECO:0000256" key="4">
    <source>
        <dbReference type="ARBA" id="ARBA00023163"/>
    </source>
</evidence>
<dbReference type="AlphaFoldDB" id="A0A2T0TGV5"/>
<evidence type="ECO:0000256" key="2">
    <source>
        <dbReference type="ARBA" id="ARBA00022777"/>
    </source>
</evidence>
<dbReference type="InterPro" id="IPR011006">
    <property type="entry name" value="CheY-like_superfamily"/>
</dbReference>
<dbReference type="InterPro" id="IPR003018">
    <property type="entry name" value="GAF"/>
</dbReference>
<dbReference type="EMBL" id="PVTF01000002">
    <property type="protein sequence ID" value="PRY44927.1"/>
    <property type="molecule type" value="Genomic_DNA"/>
</dbReference>
<keyword evidence="4" id="KW-0804">Transcription</keyword>